<keyword evidence="3" id="KW-1185">Reference proteome</keyword>
<dbReference type="Pfam" id="PF00536">
    <property type="entry name" value="SAM_1"/>
    <property type="match status" value="1"/>
</dbReference>
<organism evidence="3 4">
    <name type="scientific">Alligator sinensis</name>
    <name type="common">Chinese alligator</name>
    <dbReference type="NCBI Taxonomy" id="38654"/>
    <lineage>
        <taxon>Eukaryota</taxon>
        <taxon>Metazoa</taxon>
        <taxon>Chordata</taxon>
        <taxon>Craniata</taxon>
        <taxon>Vertebrata</taxon>
        <taxon>Euteleostomi</taxon>
        <taxon>Archelosauria</taxon>
        <taxon>Archosauria</taxon>
        <taxon>Crocodylia</taxon>
        <taxon>Alligatoridae</taxon>
        <taxon>Alligatorinae</taxon>
        <taxon>Alligator</taxon>
    </lineage>
</organism>
<feature type="coiled-coil region" evidence="1">
    <location>
        <begin position="373"/>
        <end position="400"/>
    </location>
</feature>
<dbReference type="RefSeq" id="XP_006025954.1">
    <property type="nucleotide sequence ID" value="XM_006025892.3"/>
</dbReference>
<dbReference type="InterPro" id="IPR001660">
    <property type="entry name" value="SAM"/>
</dbReference>
<dbReference type="SUPFAM" id="SSF47769">
    <property type="entry name" value="SAM/Pointed domain"/>
    <property type="match status" value="1"/>
</dbReference>
<accession>A0A1U7RU21</accession>
<dbReference type="PANTHER" id="PTHR16155">
    <property type="entry name" value="DED DOMAIN-CONTAINING PROTEIN"/>
    <property type="match status" value="1"/>
</dbReference>
<evidence type="ECO:0000256" key="1">
    <source>
        <dbReference type="SAM" id="Coils"/>
    </source>
</evidence>
<dbReference type="STRING" id="38654.A0A1U7RU21"/>
<dbReference type="InParanoid" id="A0A1U7RU21"/>
<dbReference type="Gene3D" id="1.10.150.50">
    <property type="entry name" value="Transcription Factor, Ets-1"/>
    <property type="match status" value="1"/>
</dbReference>
<dbReference type="PANTHER" id="PTHR16155:SF18">
    <property type="entry name" value="STERILE ALPHA MOTIF DOMAIN-CONTAINING PROTEIN 9-LIKE"/>
    <property type="match status" value="1"/>
</dbReference>
<evidence type="ECO:0000313" key="4">
    <source>
        <dbReference type="RefSeq" id="XP_006025954.1"/>
    </source>
</evidence>
<evidence type="ECO:0000259" key="2">
    <source>
        <dbReference type="Pfam" id="PF00536"/>
    </source>
</evidence>
<dbReference type="GO" id="GO:0005737">
    <property type="term" value="C:cytoplasm"/>
    <property type="evidence" value="ECO:0007669"/>
    <property type="project" value="TreeGrafter"/>
</dbReference>
<dbReference type="KEGG" id="asn:102371567"/>
<gene>
    <name evidence="4" type="primary">SAMD9L</name>
</gene>
<evidence type="ECO:0000313" key="3">
    <source>
        <dbReference type="Proteomes" id="UP000189705"/>
    </source>
</evidence>
<dbReference type="Proteomes" id="UP000189705">
    <property type="component" value="Unplaced"/>
</dbReference>
<dbReference type="GeneID" id="102371567"/>
<name>A0A1U7RU21_ALLSI</name>
<dbReference type="eggNOG" id="ENOG502QPY6">
    <property type="taxonomic scope" value="Eukaryota"/>
</dbReference>
<dbReference type="CTD" id="219285"/>
<dbReference type="OrthoDB" id="2337140at2759"/>
<protein>
    <submittedName>
        <fullName evidence="4">Sterile alpha motif domain-containing protein 9-like</fullName>
    </submittedName>
</protein>
<reference evidence="4" key="1">
    <citation type="submission" date="2025-08" db="UniProtKB">
        <authorList>
            <consortium name="RefSeq"/>
        </authorList>
    </citation>
    <scope>IDENTIFICATION</scope>
</reference>
<proteinExistence type="predicted"/>
<feature type="domain" description="SAM" evidence="2">
    <location>
        <begin position="25"/>
        <end position="87"/>
    </location>
</feature>
<keyword evidence="1" id="KW-0175">Coiled coil</keyword>
<dbReference type="InterPro" id="IPR013761">
    <property type="entry name" value="SAM/pointed_sf"/>
</dbReference>
<sequence>MPKRKKKNPNTKESKQLDLSQNFEQWTKEQVSQWVVEDLKIDPKHGEILLNQDVTGCTLRALTKQALIDMGITHGPALQIIYALKQMSILTEDPSQASGQEDAKKPIGEKYLIEKKDEKIMEKNRKGDSKPVDSSTTQECKISAWTKPLKSVLVDGTENKLVEAEGKTNKLLRINQLPTGQTCLPYPFDEFHASHRYMQGHILSVPETGPLNLIDPAHEFKKLRNTENATEENIKLKFTNEVFRFASACMNSRTNGTIHFGVLDNPHGEIIGVEVRSKDTFIDYFNQAIKKYFGEKYISEAKACIREPRFVEVLLKNNTPSNTFVIEVDIVPRHSICEAKFFQVQQYLFKTETWEPALFVRDGASSKNIIKNLAGFKTKLQSLADARQAAEKKHAEKTKKKQTEGLKLRCLLTGNQDLLDNSYYDWYILVTNKCHPSQTQHLEFLQEIKWFAVLEFDSESVINGVVKTYRENRAVNLHFPNQYQIKGNLISEVIEKLNLYHQPSWIFCNGRSDLTGEKYQPLEPSMWQRETAAEVRKLISFLSHKDLMQRGKFLVVFLLLSTVEDPADPLIETFTTFYQELKGLEDMLCICIGAQTYQRWKDLLQARFIDEEALTKRCISNLNLEMVNGTILKLKSVTQSSRRFLPSVGSSTILLKKGEDSMTALEILCENECKDTEIEKDKDRFSKFKKSQEEHFYRGGKVSWWNFYFSSENYSSPFIKRDSYEKLEELIQEDNSYCAPISTKIINLYHHPGCGGTTLAMHVLWELKKKFRCAILKNKSLHFAEIGKQLANVITYGATNQEDYFPVLLLVDDFEEQENVYLLQNEIQSAITNNCIRYENPLVIILNCMRSQNPEESSKSNGKNSIALKHQLSHKEQRAFEDKLKEIEKEHQHPEDFYSFMIMKKNFDKVYIENVVRNTLKGLDITSKQAQLISFLALLNSYVTRSTISVSQCEEFLGIAAIKTFWRQESLEEKMGTCSNILIQAEVQECGKYKGMYIIHPLIADHCLEELKLSYNLSKSEITMQLLRQDLLYESGIGREKLLQDVQIMLITRQRKEHGDDTDTLFSPLIETIQKEETCAEVENVLKEGTLRFSQNAFICQALARHFYIKKKKFDSALKWAKEAKKRAPSNSYVSDTLGQVFKSEIIHWVEENVKRTVITVEELEFLLNLAKRASEAFKESQQQTESTDNEQEGLQHLKSKRRYYMYNTAGYLGEIETGLYTINIIKRTPFFNKGDPLTRKHMAQYFSGNCDLPKVVSDTDYEKFRLAFEQYTDYLSKLKSNLKRAFDFFMDYFVFLKPRSAEKETVEFKIRTKVRESFKKYVNIFCYTDLEQLQDKQICAKLSLSLQLENYRRSLEASKADKFSGLLEYLGNHEHAQSKMEDIVHTYTLLLKHSSSLRDKQNFILANIVLNCINPNSMMIHPVQELREQLRKMLQQIGPDYHFSQPYFLATLLFWPENQKVLDEDSTQMEKYITSLKKVFRGQFWSMRHSRQPIAHFYLGKSKGLKRLVHKGKIDQCSSSCKLQDLYYPWQSGAIWKEEAVQKLLLRLNGKTEDNIIYVDYGINENMRIPVRPAFLGQLRSGQSIERVSFYLGFSMEGLIAYDINVI</sequence>